<dbReference type="PANTHER" id="PTHR23355:SF9">
    <property type="entry name" value="DIS3-LIKE EXONUCLEASE 2"/>
    <property type="match status" value="1"/>
</dbReference>
<dbReference type="GO" id="GO:0006402">
    <property type="term" value="P:mRNA catabolic process"/>
    <property type="evidence" value="ECO:0007669"/>
    <property type="project" value="TreeGrafter"/>
</dbReference>
<protein>
    <submittedName>
        <fullName evidence="5">RNB family domain-containing protein</fullName>
    </submittedName>
</protein>
<dbReference type="InterPro" id="IPR012340">
    <property type="entry name" value="NA-bd_OB-fold"/>
</dbReference>
<evidence type="ECO:0000256" key="1">
    <source>
        <dbReference type="RuleBase" id="RU003901"/>
    </source>
</evidence>
<evidence type="ECO:0000256" key="3">
    <source>
        <dbReference type="SAM" id="MobiDB-lite"/>
    </source>
</evidence>
<sequence length="1096" mass="121718">MSRKSANPPPSSASDREKQFEEYVSAEEARAGLESGRFVKGSLRVNARQPNDAYVYDGDDVSAADFLIAGRRDRNRAVHGDTVFLQVHDYRQWKLYSDAFSFCDSAEVTGPRGPLEGDAKDPSASARKNDSPTEAECLQLVKEGRMLRTARVVFVETRALTDSEKEHLLPPLAEEPRGRADALPKDEKRLDSEEHPAAGAQPAPAREALSPPWMRRRLLRNRQFICTLRANNMRYGVAPEDDTLVRPNATLLRAIPLDSRINWILVPLKEAQKWEKLPGPLDKQRLYLVNVDAWDVYNILPRGSLLAYIGAADSIQTIERFCMMNNDLQIHMLPHSTEILEETDAIVERAEKEFEEEAKKRVDLRGRRRVLTIDPASARDLDDAVHLHRVPPSCWTGHEPEFEIGVHIADVSHFLQPLCRTDEEARNRCTTVYLKHVVFPMLPRALCDALCSLHPGWPKLTFSVTFRVREDGSLVEAWRPRFYRSVIESCCRFNYDEVQVLIDEGDIPEQARPLVSQPSSAPELTLADCGCFVSLSSCTRQSAPHSLSFLSTSSHSSSSLSPEERRARETSCFPFSPYGDLATFRACCGRCAACCRCAGAAEENSQKIAKISQAAGGAENVHLTQRAGSVAPERGAGKRASADACWEAIVEDLKLLDKLTTAIRSRRFESGSIMLHKMTLRFELDARSQPIGWTEEEHARSHSLIEELMLLANCLVARRLIDSPFADLAVLRSHSALAEKQVKPLSAFLSKRGISSDFSSSKAVQVTLGGVQTSHGVAAAVAVEALLRKSLKLALYYVRGDTQHPHFALNFTEYTHFTSPIRRYADVLVHRLLACALEWERVEKSSAFASSPSSSSVSSSSLPEAEAEGALSPTLLDFRKQMEAATGSREQLEEICGLCNAKKLNSKNAQQCCGHLFLSVLLKARREPYATAGVVLLLQDKSLVAFLPLLDKEQRITFQGESARSQVFRPVPDDLQKTVQLPADFRLPNGNEVEVTWVNPATNEVTVQKLQAFSPVPVYALPTTSVPPSLVFALISPFSPDFGRVKATENAVFSRFLHEAVNRDGCSQARKRGEVVTENVNTDIAKSIPNQVYAYS</sequence>
<dbReference type="AlphaFoldDB" id="A0A2A9MCB7"/>
<dbReference type="GO" id="GO:0000175">
    <property type="term" value="F:3'-5'-RNA exonuclease activity"/>
    <property type="evidence" value="ECO:0007669"/>
    <property type="project" value="TreeGrafter"/>
</dbReference>
<evidence type="ECO:0000313" key="5">
    <source>
        <dbReference type="EMBL" id="PFH33032.1"/>
    </source>
</evidence>
<dbReference type="GO" id="GO:0003723">
    <property type="term" value="F:RNA binding"/>
    <property type="evidence" value="ECO:0007669"/>
    <property type="project" value="InterPro"/>
</dbReference>
<reference evidence="5 6" key="1">
    <citation type="submission" date="2017-09" db="EMBL/GenBank/DDBJ databases">
        <title>Genome sequencing of Besnoitia besnoiti strain Bb-Ger1.</title>
        <authorList>
            <person name="Schares G."/>
            <person name="Venepally P."/>
            <person name="Lorenzi H.A."/>
        </authorList>
    </citation>
    <scope>NUCLEOTIDE SEQUENCE [LARGE SCALE GENOMIC DNA]</scope>
    <source>
        <strain evidence="5 6">Bb-Ger1</strain>
    </source>
</reference>
<evidence type="ECO:0000313" key="6">
    <source>
        <dbReference type="Proteomes" id="UP000224006"/>
    </source>
</evidence>
<feature type="compositionally biased region" description="Low complexity" evidence="3">
    <location>
        <begin position="197"/>
        <end position="208"/>
    </location>
</feature>
<dbReference type="VEuPathDB" id="ToxoDB:BESB_082310"/>
<feature type="region of interest" description="Disordered" evidence="3">
    <location>
        <begin position="165"/>
        <end position="209"/>
    </location>
</feature>
<feature type="region of interest" description="Disordered" evidence="3">
    <location>
        <begin position="110"/>
        <end position="133"/>
    </location>
</feature>
<dbReference type="PANTHER" id="PTHR23355">
    <property type="entry name" value="RIBONUCLEASE"/>
    <property type="match status" value="1"/>
</dbReference>
<name>A0A2A9MCB7_BESBE</name>
<dbReference type="Proteomes" id="UP000224006">
    <property type="component" value="Chromosome VIII"/>
</dbReference>
<comment type="similarity">
    <text evidence="1">Belongs to the RNR ribonuclease family.</text>
</comment>
<feature type="coiled-coil region" evidence="2">
    <location>
        <begin position="340"/>
        <end position="367"/>
    </location>
</feature>
<dbReference type="GeneID" id="40313157"/>
<evidence type="ECO:0000256" key="2">
    <source>
        <dbReference type="SAM" id="Coils"/>
    </source>
</evidence>
<organism evidence="5 6">
    <name type="scientific">Besnoitia besnoiti</name>
    <name type="common">Apicomplexan protozoan</name>
    <dbReference type="NCBI Taxonomy" id="94643"/>
    <lineage>
        <taxon>Eukaryota</taxon>
        <taxon>Sar</taxon>
        <taxon>Alveolata</taxon>
        <taxon>Apicomplexa</taxon>
        <taxon>Conoidasida</taxon>
        <taxon>Coccidia</taxon>
        <taxon>Eucoccidiorida</taxon>
        <taxon>Eimeriorina</taxon>
        <taxon>Sarcocystidae</taxon>
        <taxon>Besnoitia</taxon>
    </lineage>
</organism>
<feature type="compositionally biased region" description="Basic and acidic residues" evidence="3">
    <location>
        <begin position="165"/>
        <end position="196"/>
    </location>
</feature>
<dbReference type="InterPro" id="IPR001900">
    <property type="entry name" value="RNase_II/R"/>
</dbReference>
<dbReference type="InterPro" id="IPR041505">
    <property type="entry name" value="Dis3_CSD2"/>
</dbReference>
<dbReference type="STRING" id="94643.A0A2A9MCB7"/>
<dbReference type="SUPFAM" id="SSF50249">
    <property type="entry name" value="Nucleic acid-binding proteins"/>
    <property type="match status" value="2"/>
</dbReference>
<dbReference type="PROSITE" id="PS01175">
    <property type="entry name" value="RIBONUCLEASE_II"/>
    <property type="match status" value="1"/>
</dbReference>
<dbReference type="InterPro" id="IPR050180">
    <property type="entry name" value="RNR_Ribonuclease"/>
</dbReference>
<feature type="compositionally biased region" description="Basic and acidic residues" evidence="3">
    <location>
        <begin position="115"/>
        <end position="131"/>
    </location>
</feature>
<feature type="region of interest" description="Disordered" evidence="3">
    <location>
        <begin position="1"/>
        <end position="21"/>
    </location>
</feature>
<accession>A0A2A9MCB7</accession>
<dbReference type="Gene3D" id="2.40.50.690">
    <property type="match status" value="1"/>
</dbReference>
<keyword evidence="2" id="KW-0175">Coiled coil</keyword>
<dbReference type="GO" id="GO:0000932">
    <property type="term" value="C:P-body"/>
    <property type="evidence" value="ECO:0007669"/>
    <property type="project" value="TreeGrafter"/>
</dbReference>
<feature type="domain" description="RNB" evidence="4">
    <location>
        <begin position="361"/>
        <end position="839"/>
    </location>
</feature>
<dbReference type="SMART" id="SM00955">
    <property type="entry name" value="RNB"/>
    <property type="match status" value="1"/>
</dbReference>
<proteinExistence type="inferred from homology"/>
<comment type="caution">
    <text evidence="5">The sequence shown here is derived from an EMBL/GenBank/DDBJ whole genome shotgun (WGS) entry which is preliminary data.</text>
</comment>
<evidence type="ECO:0000259" key="4">
    <source>
        <dbReference type="SMART" id="SM00955"/>
    </source>
</evidence>
<dbReference type="KEGG" id="bbes:BESB_082310"/>
<dbReference type="InterPro" id="IPR022966">
    <property type="entry name" value="RNase_II/R_CS"/>
</dbReference>
<dbReference type="RefSeq" id="XP_029217041.1">
    <property type="nucleotide sequence ID" value="XM_029366581.1"/>
</dbReference>
<gene>
    <name evidence="5" type="ORF">BESB_082310</name>
</gene>
<keyword evidence="6" id="KW-1185">Reference proteome</keyword>
<dbReference type="Pfam" id="PF17849">
    <property type="entry name" value="OB_Dis3"/>
    <property type="match status" value="1"/>
</dbReference>
<dbReference type="OrthoDB" id="372421at2759"/>
<dbReference type="Pfam" id="PF00773">
    <property type="entry name" value="RNB"/>
    <property type="match status" value="2"/>
</dbReference>
<dbReference type="EMBL" id="NWUJ01000009">
    <property type="protein sequence ID" value="PFH33032.1"/>
    <property type="molecule type" value="Genomic_DNA"/>
</dbReference>